<feature type="compositionally biased region" description="Basic and acidic residues" evidence="1">
    <location>
        <begin position="58"/>
        <end position="71"/>
    </location>
</feature>
<gene>
    <name evidence="2" type="ORF">MMAB1_1873</name>
</gene>
<evidence type="ECO:0000313" key="2">
    <source>
        <dbReference type="EMBL" id="CVK33086.1"/>
    </source>
</evidence>
<accession>A0A0X3BLU4</accession>
<evidence type="ECO:0000313" key="3">
    <source>
        <dbReference type="Proteomes" id="UP000069850"/>
    </source>
</evidence>
<protein>
    <submittedName>
        <fullName evidence="2">Uncharacterized protein</fullName>
    </submittedName>
</protein>
<dbReference type="KEGG" id="mema:MMAB1_1873"/>
<evidence type="ECO:0000256" key="1">
    <source>
        <dbReference type="SAM" id="MobiDB-lite"/>
    </source>
</evidence>
<sequence>MVIGMIITDNSFGCVAHTNRDGVEVPGIVRNREHYTLMSELRRRERQAGRDGLAPVPLDRRLRGERRGGLR</sequence>
<dbReference type="EMBL" id="LT158599">
    <property type="protein sequence ID" value="CVK33086.1"/>
    <property type="molecule type" value="Genomic_DNA"/>
</dbReference>
<name>A0A0X3BLU4_9EURY</name>
<feature type="region of interest" description="Disordered" evidence="1">
    <location>
        <begin position="43"/>
        <end position="71"/>
    </location>
</feature>
<reference evidence="2 3" key="1">
    <citation type="submission" date="2016-01" db="EMBL/GenBank/DDBJ databases">
        <authorList>
            <person name="Manzoor S."/>
        </authorList>
    </citation>
    <scope>NUCLEOTIDE SEQUENCE [LARGE SCALE GENOMIC DNA]</scope>
    <source>
        <strain evidence="2">Methanoculleus sp MAB1</strain>
    </source>
</reference>
<proteinExistence type="predicted"/>
<dbReference type="AlphaFoldDB" id="A0A0X3BLU4"/>
<dbReference type="Proteomes" id="UP000069850">
    <property type="component" value="Chromosome 1"/>
</dbReference>
<organism evidence="2 3">
    <name type="scientific">Methanoculleus bourgensis</name>
    <dbReference type="NCBI Taxonomy" id="83986"/>
    <lineage>
        <taxon>Archaea</taxon>
        <taxon>Methanobacteriati</taxon>
        <taxon>Methanobacteriota</taxon>
        <taxon>Stenosarchaea group</taxon>
        <taxon>Methanomicrobia</taxon>
        <taxon>Methanomicrobiales</taxon>
        <taxon>Methanomicrobiaceae</taxon>
        <taxon>Methanoculleus</taxon>
    </lineage>
</organism>